<reference evidence="13 14" key="1">
    <citation type="journal article" date="2016" name="Nat. Commun.">
        <title>Thousands of microbial genomes shed light on interconnected biogeochemical processes in an aquifer system.</title>
        <authorList>
            <person name="Anantharaman K."/>
            <person name="Brown C.T."/>
            <person name="Hug L.A."/>
            <person name="Sharon I."/>
            <person name="Castelle C.J."/>
            <person name="Probst A.J."/>
            <person name="Thomas B.C."/>
            <person name="Singh A."/>
            <person name="Wilkins M.J."/>
            <person name="Karaoz U."/>
            <person name="Brodie E.L."/>
            <person name="Williams K.H."/>
            <person name="Hubbard S.S."/>
            <person name="Banfield J.F."/>
        </authorList>
    </citation>
    <scope>NUCLEOTIDE SEQUENCE [LARGE SCALE GENOMIC DNA]</scope>
</reference>
<evidence type="ECO:0000256" key="11">
    <source>
        <dbReference type="HAMAP-Rule" id="MF_00059"/>
    </source>
</evidence>
<name>A0A1F5F228_9BACT</name>
<gene>
    <name evidence="11" type="primary">rpoA</name>
    <name evidence="13" type="ORF">A2Y64_01990</name>
</gene>
<evidence type="ECO:0000256" key="3">
    <source>
        <dbReference type="ARBA" id="ARBA00015972"/>
    </source>
</evidence>
<dbReference type="Gene3D" id="3.30.1360.10">
    <property type="entry name" value="RNA polymerase, RBP11-like subunit"/>
    <property type="match status" value="1"/>
</dbReference>
<dbReference type="GO" id="GO:0006351">
    <property type="term" value="P:DNA-templated transcription"/>
    <property type="evidence" value="ECO:0007669"/>
    <property type="project" value="UniProtKB-UniRule"/>
</dbReference>
<dbReference type="GO" id="GO:0000428">
    <property type="term" value="C:DNA-directed RNA polymerase complex"/>
    <property type="evidence" value="ECO:0007669"/>
    <property type="project" value="UniProtKB-KW"/>
</dbReference>
<dbReference type="InterPro" id="IPR011260">
    <property type="entry name" value="RNAP_asu_C"/>
</dbReference>
<dbReference type="NCBIfam" id="TIGR02027">
    <property type="entry name" value="rpoA"/>
    <property type="match status" value="1"/>
</dbReference>
<dbReference type="Gene3D" id="2.170.120.12">
    <property type="entry name" value="DNA-directed RNA polymerase, insert domain"/>
    <property type="match status" value="1"/>
</dbReference>
<dbReference type="FunFam" id="2.170.120.12:FF:000001">
    <property type="entry name" value="DNA-directed RNA polymerase subunit alpha"/>
    <property type="match status" value="1"/>
</dbReference>
<evidence type="ECO:0000256" key="2">
    <source>
        <dbReference type="ARBA" id="ARBA00012418"/>
    </source>
</evidence>
<evidence type="ECO:0000256" key="4">
    <source>
        <dbReference type="ARBA" id="ARBA00022478"/>
    </source>
</evidence>
<feature type="region of interest" description="Alpha C-terminal domain (alpha-CTD)" evidence="11">
    <location>
        <begin position="243"/>
        <end position="318"/>
    </location>
</feature>
<dbReference type="NCBIfam" id="NF003519">
    <property type="entry name" value="PRK05182.2-5"/>
    <property type="match status" value="1"/>
</dbReference>
<dbReference type="NCBIfam" id="NF003513">
    <property type="entry name" value="PRK05182.1-2"/>
    <property type="match status" value="1"/>
</dbReference>
<proteinExistence type="inferred from homology"/>
<comment type="similarity">
    <text evidence="1 11">Belongs to the RNA polymerase alpha chain family.</text>
</comment>
<dbReference type="Pfam" id="PF03118">
    <property type="entry name" value="RNA_pol_A_CTD"/>
    <property type="match status" value="1"/>
</dbReference>
<dbReference type="EC" id="2.7.7.6" evidence="2 11"/>
<dbReference type="CDD" id="cd06928">
    <property type="entry name" value="RNAP_alpha_NTD"/>
    <property type="match status" value="1"/>
</dbReference>
<dbReference type="GO" id="GO:0003899">
    <property type="term" value="F:DNA-directed RNA polymerase activity"/>
    <property type="evidence" value="ECO:0007669"/>
    <property type="project" value="UniProtKB-UniRule"/>
</dbReference>
<keyword evidence="6 11" id="KW-0548">Nucleotidyltransferase</keyword>
<dbReference type="SUPFAM" id="SSF55257">
    <property type="entry name" value="RBP11-like subunits of RNA polymerase"/>
    <property type="match status" value="1"/>
</dbReference>
<feature type="domain" description="DNA-directed RNA polymerase RpoA/D/Rpb3-type" evidence="12">
    <location>
        <begin position="14"/>
        <end position="225"/>
    </location>
</feature>
<dbReference type="InterPro" id="IPR011773">
    <property type="entry name" value="DNA-dir_RpoA"/>
</dbReference>
<organism evidence="13 14">
    <name type="scientific">Candidatus Coatesbacteria bacterium RBG_13_66_14</name>
    <dbReference type="NCBI Taxonomy" id="1817816"/>
    <lineage>
        <taxon>Bacteria</taxon>
        <taxon>Candidatus Coatesiibacteriota</taxon>
    </lineage>
</organism>
<comment type="catalytic activity">
    <reaction evidence="10 11">
        <text>RNA(n) + a ribonucleoside 5'-triphosphate = RNA(n+1) + diphosphate</text>
        <dbReference type="Rhea" id="RHEA:21248"/>
        <dbReference type="Rhea" id="RHEA-COMP:14527"/>
        <dbReference type="Rhea" id="RHEA-COMP:17342"/>
        <dbReference type="ChEBI" id="CHEBI:33019"/>
        <dbReference type="ChEBI" id="CHEBI:61557"/>
        <dbReference type="ChEBI" id="CHEBI:140395"/>
        <dbReference type="EC" id="2.7.7.6"/>
    </reaction>
</comment>
<dbReference type="Pfam" id="PF01000">
    <property type="entry name" value="RNA_pol_A_bac"/>
    <property type="match status" value="1"/>
</dbReference>
<dbReference type="GO" id="GO:0005737">
    <property type="term" value="C:cytoplasm"/>
    <property type="evidence" value="ECO:0007669"/>
    <property type="project" value="UniProtKB-ARBA"/>
</dbReference>
<dbReference type="Proteomes" id="UP000177187">
    <property type="component" value="Unassembled WGS sequence"/>
</dbReference>
<dbReference type="GO" id="GO:0003677">
    <property type="term" value="F:DNA binding"/>
    <property type="evidence" value="ECO:0007669"/>
    <property type="project" value="UniProtKB-UniRule"/>
</dbReference>
<dbReference type="InterPro" id="IPR036603">
    <property type="entry name" value="RBP11-like"/>
</dbReference>
<evidence type="ECO:0000256" key="7">
    <source>
        <dbReference type="ARBA" id="ARBA00023163"/>
    </source>
</evidence>
<dbReference type="EMBL" id="MFAF01000116">
    <property type="protein sequence ID" value="OGD73718.1"/>
    <property type="molecule type" value="Genomic_DNA"/>
</dbReference>
<keyword evidence="5 11" id="KW-0808">Transferase</keyword>
<evidence type="ECO:0000313" key="14">
    <source>
        <dbReference type="Proteomes" id="UP000177187"/>
    </source>
</evidence>
<evidence type="ECO:0000256" key="5">
    <source>
        <dbReference type="ARBA" id="ARBA00022679"/>
    </source>
</evidence>
<evidence type="ECO:0000256" key="1">
    <source>
        <dbReference type="ARBA" id="ARBA00007123"/>
    </source>
</evidence>
<comment type="subunit">
    <text evidence="11">Homodimer. The RNAP catalytic core consists of 2 alpha, 1 beta, 1 beta' and 1 omega subunit. When a sigma factor is associated with the core the holoenzyme is formed, which can initiate transcription.</text>
</comment>
<evidence type="ECO:0000256" key="8">
    <source>
        <dbReference type="ARBA" id="ARBA00032524"/>
    </source>
</evidence>
<dbReference type="Pfam" id="PF01193">
    <property type="entry name" value="RNA_pol_L"/>
    <property type="match status" value="1"/>
</dbReference>
<evidence type="ECO:0000313" key="13">
    <source>
        <dbReference type="EMBL" id="OGD73718.1"/>
    </source>
</evidence>
<dbReference type="SMART" id="SM00662">
    <property type="entry name" value="RPOLD"/>
    <property type="match status" value="1"/>
</dbReference>
<comment type="function">
    <text evidence="11">DNA-dependent RNA polymerase catalyzes the transcription of DNA into RNA using the four ribonucleoside triphosphates as substrates.</text>
</comment>
<evidence type="ECO:0000259" key="12">
    <source>
        <dbReference type="SMART" id="SM00662"/>
    </source>
</evidence>
<dbReference type="Gene3D" id="1.10.150.20">
    <property type="entry name" value="5' to 3' exonuclease, C-terminal subdomain"/>
    <property type="match status" value="1"/>
</dbReference>
<dbReference type="STRING" id="1817816.A2Y64_01990"/>
<dbReference type="HAMAP" id="MF_00059">
    <property type="entry name" value="RNApol_bact_RpoA"/>
    <property type="match status" value="1"/>
</dbReference>
<dbReference type="InterPro" id="IPR011262">
    <property type="entry name" value="DNA-dir_RNA_pol_insert"/>
</dbReference>
<keyword evidence="4 11" id="KW-0240">DNA-directed RNA polymerase</keyword>
<dbReference type="GO" id="GO:0046983">
    <property type="term" value="F:protein dimerization activity"/>
    <property type="evidence" value="ECO:0007669"/>
    <property type="project" value="InterPro"/>
</dbReference>
<keyword evidence="7 11" id="KW-0804">Transcription</keyword>
<dbReference type="InterPro" id="IPR036643">
    <property type="entry name" value="RNApol_insert_sf"/>
</dbReference>
<dbReference type="InterPro" id="IPR011263">
    <property type="entry name" value="DNA-dir_RNA_pol_RpoA/D/Rpb3"/>
</dbReference>
<dbReference type="SUPFAM" id="SSF56553">
    <property type="entry name" value="Insert subdomain of RNA polymerase alpha subunit"/>
    <property type="match status" value="1"/>
</dbReference>
<evidence type="ECO:0000256" key="6">
    <source>
        <dbReference type="ARBA" id="ARBA00022695"/>
    </source>
</evidence>
<dbReference type="SUPFAM" id="SSF47789">
    <property type="entry name" value="C-terminal domain of RNA polymerase alpha subunit"/>
    <property type="match status" value="1"/>
</dbReference>
<sequence length="318" mass="34950">MKVLIEGDKAHRNRAVFTIQPLASGFGTTVGNALRRVLLSSLTGYAPVAVRVENADHEYDTLPGVIEDVSDILLNLRQLVFSADWDDEEVHAVSLAAKGPGEVTGADLVLPPELKVLNPDAYIAGLDADGKLEMDIVLIRGRGYLTSHEVELPPEHDYVGMIPIDAVFTPVVKVNFTVEETRVGQMTNFDKMVLEVVTDGSVSPRNAVETAAAILINFFSVIGSADARRTPAEEREDEERRRIRELLARPVSELDLSVRSANCLRAADLHTLGDLVVKPESEMLKYRNFGKKSLAEIEAFLTEYGLHLGMDLKELFGD</sequence>
<evidence type="ECO:0000256" key="9">
    <source>
        <dbReference type="ARBA" id="ARBA00033070"/>
    </source>
</evidence>
<feature type="region of interest" description="Alpha N-terminal domain (alpha-NTD)" evidence="11">
    <location>
        <begin position="1"/>
        <end position="227"/>
    </location>
</feature>
<accession>A0A1F5F228</accession>
<comment type="domain">
    <text evidence="11">The N-terminal domain is essential for RNAP assembly and basal transcription, whereas the C-terminal domain is involved in interaction with transcriptional regulators and with upstream promoter elements.</text>
</comment>
<comment type="caution">
    <text evidence="13">The sequence shown here is derived from an EMBL/GenBank/DDBJ whole genome shotgun (WGS) entry which is preliminary data.</text>
</comment>
<protein>
    <recommendedName>
        <fullName evidence="3 11">DNA-directed RNA polymerase subunit alpha</fullName>
        <shortName evidence="11">RNAP subunit alpha</shortName>
        <ecNumber evidence="2 11">2.7.7.6</ecNumber>
    </recommendedName>
    <alternativeName>
        <fullName evidence="9 11">RNA polymerase subunit alpha</fullName>
    </alternativeName>
    <alternativeName>
        <fullName evidence="8 11">Transcriptase subunit alpha</fullName>
    </alternativeName>
</protein>
<evidence type="ECO:0000256" key="10">
    <source>
        <dbReference type="ARBA" id="ARBA00048552"/>
    </source>
</evidence>
<dbReference type="AlphaFoldDB" id="A0A1F5F228"/>